<dbReference type="InterPro" id="IPR017856">
    <property type="entry name" value="Integrase-like_N"/>
</dbReference>
<evidence type="ECO:0000256" key="2">
    <source>
        <dbReference type="SAM" id="MobiDB-lite"/>
    </source>
</evidence>
<dbReference type="InterPro" id="IPR002876">
    <property type="entry name" value="Transcrip_reg_TACO1-like"/>
</dbReference>
<feature type="domain" description="TACO1/YebC-like second and third" evidence="3">
    <location>
        <begin position="104"/>
        <end position="277"/>
    </location>
</feature>
<dbReference type="Proteomes" id="UP000031668">
    <property type="component" value="Unassembled WGS sequence"/>
</dbReference>
<dbReference type="InterPro" id="IPR026564">
    <property type="entry name" value="Transcrip_reg_TACO1-like_dom3"/>
</dbReference>
<dbReference type="PANTHER" id="PTHR12532">
    <property type="entry name" value="TRANSLATIONAL ACTIVATOR OF CYTOCHROME C OXIDASE 1"/>
    <property type="match status" value="1"/>
</dbReference>
<dbReference type="InterPro" id="IPR048300">
    <property type="entry name" value="TACO1_YebC-like_2nd/3rd_dom"/>
</dbReference>
<dbReference type="PANTHER" id="PTHR12532:SF0">
    <property type="entry name" value="TRANSLATIONAL ACTIVATOR OF CYTOCHROME C OXIDASE 1"/>
    <property type="match status" value="1"/>
</dbReference>
<evidence type="ECO:0000259" key="4">
    <source>
        <dbReference type="Pfam" id="PF20772"/>
    </source>
</evidence>
<gene>
    <name evidence="5" type="ORF">RF11_06869</name>
</gene>
<reference evidence="5 6" key="1">
    <citation type="journal article" date="2014" name="Genome Biol. Evol.">
        <title>The genome of the myxosporean Thelohanellus kitauei shows adaptations to nutrient acquisition within its fish host.</title>
        <authorList>
            <person name="Yang Y."/>
            <person name="Xiong J."/>
            <person name="Zhou Z."/>
            <person name="Huo F."/>
            <person name="Miao W."/>
            <person name="Ran C."/>
            <person name="Liu Y."/>
            <person name="Zhang J."/>
            <person name="Feng J."/>
            <person name="Wang M."/>
            <person name="Wang M."/>
            <person name="Wang L."/>
            <person name="Yao B."/>
        </authorList>
    </citation>
    <scope>NUCLEOTIDE SEQUENCE [LARGE SCALE GENOMIC DNA]</scope>
    <source>
        <strain evidence="5">Wuqing</strain>
    </source>
</reference>
<comment type="similarity">
    <text evidence="1">Belongs to the TACO1 family.</text>
</comment>
<feature type="region of interest" description="Disordered" evidence="2">
    <location>
        <begin position="15"/>
        <end position="40"/>
    </location>
</feature>
<accession>A0A0C2IZK4</accession>
<protein>
    <submittedName>
        <fullName evidence="5">Putative transcriptional regulatory protein</fullName>
    </submittedName>
</protein>
<organism evidence="5 6">
    <name type="scientific">Thelohanellus kitauei</name>
    <name type="common">Myxosporean</name>
    <dbReference type="NCBI Taxonomy" id="669202"/>
    <lineage>
        <taxon>Eukaryota</taxon>
        <taxon>Metazoa</taxon>
        <taxon>Cnidaria</taxon>
        <taxon>Myxozoa</taxon>
        <taxon>Myxosporea</taxon>
        <taxon>Bivalvulida</taxon>
        <taxon>Platysporina</taxon>
        <taxon>Myxobolidae</taxon>
        <taxon>Thelohanellus</taxon>
    </lineage>
</organism>
<sequence>MNLGRYFLRNATNRSLGTTGPLTKGHSHYQNTKKEKEKKAAERSKIFERFSREIVRVVRDPDLNKQLADIIVRAGQIQYPREKIQESISIALRKNKEGPAQDVYITGCSNIGFNIMVYGKSSAREHFINQVRTLFKKNNIVFDDRGSSKYSFIKCGIIEVSNLFDRNDPDKGSFIETQNQVLELKDEFGAQYANIKEHPELGSIIEFIVEPNEMEAYVSAIKMLNIFGELNDQNLWCKTDFVATEVVEVPEGLKVAVEKIIDSFYEIPDVVQVYDNIKNIETPTYKMD</sequence>
<evidence type="ECO:0000313" key="5">
    <source>
        <dbReference type="EMBL" id="KII62232.1"/>
    </source>
</evidence>
<dbReference type="Gene3D" id="3.30.70.980">
    <property type="match status" value="2"/>
</dbReference>
<dbReference type="EMBL" id="JWZT01005048">
    <property type="protein sequence ID" value="KII62232.1"/>
    <property type="molecule type" value="Genomic_DNA"/>
</dbReference>
<evidence type="ECO:0000259" key="3">
    <source>
        <dbReference type="Pfam" id="PF01709"/>
    </source>
</evidence>
<dbReference type="SUPFAM" id="SSF75625">
    <property type="entry name" value="YebC-like"/>
    <property type="match status" value="1"/>
</dbReference>
<dbReference type="Pfam" id="PF20772">
    <property type="entry name" value="TACO1_YebC_N"/>
    <property type="match status" value="1"/>
</dbReference>
<dbReference type="GO" id="GO:0005739">
    <property type="term" value="C:mitochondrion"/>
    <property type="evidence" value="ECO:0007669"/>
    <property type="project" value="TreeGrafter"/>
</dbReference>
<evidence type="ECO:0000313" key="6">
    <source>
        <dbReference type="Proteomes" id="UP000031668"/>
    </source>
</evidence>
<feature type="domain" description="TACO1/YebC-like N-terminal" evidence="4">
    <location>
        <begin position="27"/>
        <end position="89"/>
    </location>
</feature>
<dbReference type="AlphaFoldDB" id="A0A0C2IZK4"/>
<name>A0A0C2IZK4_THEKT</name>
<evidence type="ECO:0000256" key="1">
    <source>
        <dbReference type="ARBA" id="ARBA00008724"/>
    </source>
</evidence>
<dbReference type="OrthoDB" id="2017544at2759"/>
<dbReference type="Gene3D" id="1.10.10.200">
    <property type="match status" value="1"/>
</dbReference>
<proteinExistence type="inferred from homology"/>
<dbReference type="InterPro" id="IPR029072">
    <property type="entry name" value="YebC-like"/>
</dbReference>
<keyword evidence="6" id="KW-1185">Reference proteome</keyword>
<comment type="caution">
    <text evidence="5">The sequence shown here is derived from an EMBL/GenBank/DDBJ whole genome shotgun (WGS) entry which is preliminary data.</text>
</comment>
<dbReference type="Pfam" id="PF01709">
    <property type="entry name" value="Transcrip_reg"/>
    <property type="match status" value="1"/>
</dbReference>
<dbReference type="InterPro" id="IPR049083">
    <property type="entry name" value="TACO1_YebC_N"/>
</dbReference>